<feature type="domain" description="RNase H type-1" evidence="2">
    <location>
        <begin position="424"/>
        <end position="539"/>
    </location>
</feature>
<feature type="compositionally biased region" description="Basic and acidic residues" evidence="1">
    <location>
        <begin position="163"/>
        <end position="175"/>
    </location>
</feature>
<dbReference type="EMBL" id="JADBGQ010000001">
    <property type="protein sequence ID" value="KAG5415504.1"/>
    <property type="molecule type" value="Genomic_DNA"/>
</dbReference>
<dbReference type="InterPro" id="IPR036397">
    <property type="entry name" value="RNaseH_sf"/>
</dbReference>
<name>A0ABQ7NXB8_BRACM</name>
<keyword evidence="4" id="KW-1185">Reference proteome</keyword>
<protein>
    <recommendedName>
        <fullName evidence="2">RNase H type-1 domain-containing protein</fullName>
    </recommendedName>
</protein>
<dbReference type="Proteomes" id="UP000823674">
    <property type="component" value="Chromosome A01"/>
</dbReference>
<proteinExistence type="predicted"/>
<accession>A0ABQ7NXB8</accession>
<dbReference type="CDD" id="cd06222">
    <property type="entry name" value="RNase_H_like"/>
    <property type="match status" value="1"/>
</dbReference>
<feature type="compositionally biased region" description="Basic residues" evidence="1">
    <location>
        <begin position="225"/>
        <end position="237"/>
    </location>
</feature>
<dbReference type="InterPro" id="IPR052929">
    <property type="entry name" value="RNase_H-like_EbsB-rel"/>
</dbReference>
<comment type="caution">
    <text evidence="3">The sequence shown here is derived from an EMBL/GenBank/DDBJ whole genome shotgun (WGS) entry which is preliminary data.</text>
</comment>
<dbReference type="InterPro" id="IPR002156">
    <property type="entry name" value="RNaseH_domain"/>
</dbReference>
<evidence type="ECO:0000313" key="4">
    <source>
        <dbReference type="Proteomes" id="UP000823674"/>
    </source>
</evidence>
<evidence type="ECO:0000313" key="3">
    <source>
        <dbReference type="EMBL" id="KAG5415504.1"/>
    </source>
</evidence>
<organism evidence="3 4">
    <name type="scientific">Brassica rapa subsp. trilocularis</name>
    <dbReference type="NCBI Taxonomy" id="1813537"/>
    <lineage>
        <taxon>Eukaryota</taxon>
        <taxon>Viridiplantae</taxon>
        <taxon>Streptophyta</taxon>
        <taxon>Embryophyta</taxon>
        <taxon>Tracheophyta</taxon>
        <taxon>Spermatophyta</taxon>
        <taxon>Magnoliopsida</taxon>
        <taxon>eudicotyledons</taxon>
        <taxon>Gunneridae</taxon>
        <taxon>Pentapetalae</taxon>
        <taxon>rosids</taxon>
        <taxon>malvids</taxon>
        <taxon>Brassicales</taxon>
        <taxon>Brassicaceae</taxon>
        <taxon>Brassiceae</taxon>
        <taxon>Brassica</taxon>
    </lineage>
</organism>
<dbReference type="PANTHER" id="PTHR47074">
    <property type="entry name" value="BNAC02G40300D PROTEIN"/>
    <property type="match status" value="1"/>
</dbReference>
<dbReference type="PANTHER" id="PTHR47074:SF53">
    <property type="entry name" value="REVERSE TRANSCRIPTASE-LIKE PROTEIN"/>
    <property type="match status" value="1"/>
</dbReference>
<evidence type="ECO:0000256" key="1">
    <source>
        <dbReference type="SAM" id="MobiDB-lite"/>
    </source>
</evidence>
<dbReference type="InterPro" id="IPR044730">
    <property type="entry name" value="RNase_H-like_dom_plant"/>
</dbReference>
<feature type="compositionally biased region" description="Polar residues" evidence="1">
    <location>
        <begin position="143"/>
        <end position="161"/>
    </location>
</feature>
<evidence type="ECO:0000259" key="2">
    <source>
        <dbReference type="Pfam" id="PF13456"/>
    </source>
</evidence>
<reference evidence="3 4" key="1">
    <citation type="submission" date="2021-03" db="EMBL/GenBank/DDBJ databases">
        <authorList>
            <person name="King G.J."/>
            <person name="Bancroft I."/>
            <person name="Baten A."/>
            <person name="Bloomfield J."/>
            <person name="Borpatragohain P."/>
            <person name="He Z."/>
            <person name="Irish N."/>
            <person name="Irwin J."/>
            <person name="Liu K."/>
            <person name="Mauleon R.P."/>
            <person name="Moore J."/>
            <person name="Morris R."/>
            <person name="Ostergaard L."/>
            <person name="Wang B."/>
            <person name="Wells R."/>
        </authorList>
    </citation>
    <scope>NUCLEOTIDE SEQUENCE [LARGE SCALE GENOMIC DNA]</scope>
    <source>
        <strain evidence="3">R-o-18</strain>
        <tissue evidence="3">Leaf</tissue>
    </source>
</reference>
<gene>
    <name evidence="3" type="primary">A01g508990.1_BraROA</name>
    <name evidence="3" type="ORF">IGI04_003071</name>
</gene>
<sequence>MDDGLSKVMQAIGMSSSDKGKEVMVPPVIHRKHHTDLVDTLMPLLSQSVPPGFAPRSVVAPEVFEEMQLYMNCTDPEERRIREFRMKEVLRVLSSNPGAQSSYLRMEEQPRISAVQNSMLGRVFDFHTVEIESEKPLTEEGDINNTHDGGESTEVTKTNQHVGDVRKENPQEHRTSMVSSQNLLIGHHRETVEDSGDYQPPKTGALFNMGHDHRSIFGASGRSHSSTRKGSSWKRFKQTSNRTRSIRMGRFVYDKRWSKKPEMMELVRKGWNESHNNNPASVSDRIASCRKVIAKWKRGEVSNSKKMIDKLRVELEEEEKKQSLEENFTMVFSLMDDSRNPQLVYRAIPWVMWMIWKYRNSLLYAETHESIVRLMQTMVDEVDQWFTLNVTQTQANAYRTRGGQEDKWCPPAGGVIKCNVHANWMNAYLHCGAAWISRDQGGIVRHHARDAFVNMPNRLVAELKCVIWALRSLRDLNITRVIIASDYYDVLDAIKTPLQWPRYRVWLEQIRSLKEDFESLKFECAKATSNGIARDIAKSVLRDGRYQSYLALGGPSWLHDRIWRETVGSDV</sequence>
<dbReference type="Gene3D" id="3.30.420.10">
    <property type="entry name" value="Ribonuclease H-like superfamily/Ribonuclease H"/>
    <property type="match status" value="1"/>
</dbReference>
<dbReference type="Pfam" id="PF13456">
    <property type="entry name" value="RVT_3"/>
    <property type="match status" value="1"/>
</dbReference>
<feature type="region of interest" description="Disordered" evidence="1">
    <location>
        <begin position="135"/>
        <end position="240"/>
    </location>
</feature>